<gene>
    <name evidence="1" type="ORF">S06H3_00815</name>
</gene>
<sequence length="76" mass="8814">DSGNTMRKNEKEVVERLYKQVIPYKAAHPMLVTVYDTLQLLVKEEPDKALEVVKISEEMEAAKQSKMEFDEEEVDV</sequence>
<organism evidence="1">
    <name type="scientific">marine sediment metagenome</name>
    <dbReference type="NCBI Taxonomy" id="412755"/>
    <lineage>
        <taxon>unclassified sequences</taxon>
        <taxon>metagenomes</taxon>
        <taxon>ecological metagenomes</taxon>
    </lineage>
</organism>
<feature type="non-terminal residue" evidence="1">
    <location>
        <position position="1"/>
    </location>
</feature>
<accession>X1KWK8</accession>
<protein>
    <submittedName>
        <fullName evidence="1">Uncharacterized protein</fullName>
    </submittedName>
</protein>
<dbReference type="AlphaFoldDB" id="X1KWK8"/>
<dbReference type="EMBL" id="BARV01000175">
    <property type="protein sequence ID" value="GAH94539.1"/>
    <property type="molecule type" value="Genomic_DNA"/>
</dbReference>
<reference evidence="1" key="1">
    <citation type="journal article" date="2014" name="Front. Microbiol.">
        <title>High frequency of phylogenetically diverse reductive dehalogenase-homologous genes in deep subseafloor sedimentary metagenomes.</title>
        <authorList>
            <person name="Kawai M."/>
            <person name="Futagami T."/>
            <person name="Toyoda A."/>
            <person name="Takaki Y."/>
            <person name="Nishi S."/>
            <person name="Hori S."/>
            <person name="Arai W."/>
            <person name="Tsubouchi T."/>
            <person name="Morono Y."/>
            <person name="Uchiyama I."/>
            <person name="Ito T."/>
            <person name="Fujiyama A."/>
            <person name="Inagaki F."/>
            <person name="Takami H."/>
        </authorList>
    </citation>
    <scope>NUCLEOTIDE SEQUENCE</scope>
    <source>
        <strain evidence="1">Expedition CK06-06</strain>
    </source>
</reference>
<evidence type="ECO:0000313" key="1">
    <source>
        <dbReference type="EMBL" id="GAH94539.1"/>
    </source>
</evidence>
<name>X1KWK8_9ZZZZ</name>
<proteinExistence type="predicted"/>
<comment type="caution">
    <text evidence="1">The sequence shown here is derived from an EMBL/GenBank/DDBJ whole genome shotgun (WGS) entry which is preliminary data.</text>
</comment>